<proteinExistence type="predicted"/>
<feature type="region of interest" description="Disordered" evidence="1">
    <location>
        <begin position="27"/>
        <end position="57"/>
    </location>
</feature>
<organism evidence="3">
    <name type="scientific">Equus asinus asinus</name>
    <dbReference type="NCBI Taxonomy" id="83772"/>
    <lineage>
        <taxon>Eukaryota</taxon>
        <taxon>Metazoa</taxon>
        <taxon>Chordata</taxon>
        <taxon>Craniata</taxon>
        <taxon>Vertebrata</taxon>
        <taxon>Euteleostomi</taxon>
        <taxon>Mammalia</taxon>
        <taxon>Eutheria</taxon>
        <taxon>Laurasiatheria</taxon>
        <taxon>Perissodactyla</taxon>
        <taxon>Equidae</taxon>
        <taxon>Equus</taxon>
    </lineage>
</organism>
<feature type="compositionally biased region" description="Basic and acidic residues" evidence="1">
    <location>
        <begin position="43"/>
        <end position="53"/>
    </location>
</feature>
<keyword evidence="2" id="KW-0732">Signal</keyword>
<evidence type="ECO:0000256" key="2">
    <source>
        <dbReference type="SAM" id="SignalP"/>
    </source>
</evidence>
<reference evidence="3" key="1">
    <citation type="submission" date="2023-03" db="UniProtKB">
        <authorList>
            <consortium name="Ensembl"/>
        </authorList>
    </citation>
    <scope>IDENTIFICATION</scope>
</reference>
<name>A0A8C4MNV7_EQUAS</name>
<dbReference type="Ensembl" id="ENSEAST00005031133.1">
    <property type="protein sequence ID" value="ENSEASP00005028661.1"/>
    <property type="gene ID" value="ENSEASG00005019498.1"/>
</dbReference>
<sequence length="133" mass="14788">MILMLLLCLGGPLSWGLLGACAQALSSRSSDSRSPRPPGVWRAEAEDTGRDPTGRWNQDLSLTPELMTWSLGTQRQPQPLPTAPQTWLGASMWIWRVRAPPYTPRPPDSPICLRLSISLAFRAPCLGWFFCKL</sequence>
<accession>A0A8C4MNV7</accession>
<feature type="signal peptide" evidence="2">
    <location>
        <begin position="1"/>
        <end position="16"/>
    </location>
</feature>
<protein>
    <submittedName>
        <fullName evidence="3">Uncharacterized protein</fullName>
    </submittedName>
</protein>
<dbReference type="AlphaFoldDB" id="A0A8C4MNV7"/>
<feature type="chain" id="PRO_5034413416" evidence="2">
    <location>
        <begin position="17"/>
        <end position="133"/>
    </location>
</feature>
<evidence type="ECO:0000313" key="3">
    <source>
        <dbReference type="Ensembl" id="ENSEASP00005028661.1"/>
    </source>
</evidence>
<evidence type="ECO:0000256" key="1">
    <source>
        <dbReference type="SAM" id="MobiDB-lite"/>
    </source>
</evidence>